<accession>A0AAP2QAE3</accession>
<evidence type="ECO:0000313" key="1">
    <source>
        <dbReference type="EMBL" id="MCB6519746.1"/>
    </source>
</evidence>
<name>A0AAP2QAE3_PARDI</name>
<reference evidence="1" key="1">
    <citation type="submission" date="2021-10" db="EMBL/GenBank/DDBJ databases">
        <title>Collection of gut derived symbiotic bacterial strains cultured from healthy donors.</title>
        <authorList>
            <person name="Lin H."/>
            <person name="Littmann E."/>
            <person name="Kohout C."/>
            <person name="Pamer E.G."/>
        </authorList>
    </citation>
    <scope>NUCLEOTIDE SEQUENCE</scope>
    <source>
        <strain evidence="1">DFI.2.94</strain>
    </source>
</reference>
<evidence type="ECO:0000313" key="3">
    <source>
        <dbReference type="Proteomes" id="UP001198806"/>
    </source>
</evidence>
<organism evidence="1 3">
    <name type="scientific">Parabacteroides distasonis</name>
    <dbReference type="NCBI Taxonomy" id="823"/>
    <lineage>
        <taxon>Bacteria</taxon>
        <taxon>Pseudomonadati</taxon>
        <taxon>Bacteroidota</taxon>
        <taxon>Bacteroidia</taxon>
        <taxon>Bacteroidales</taxon>
        <taxon>Tannerellaceae</taxon>
        <taxon>Parabacteroides</taxon>
    </lineage>
</organism>
<dbReference type="Proteomes" id="UP001221009">
    <property type="component" value="Plasmid unnamed"/>
</dbReference>
<sequence length="311" mass="36889">MVDCRLKKGSPANYFIIEAVQCWMNKEGKTETLSLLRGMSIFYYDAWIYGSSLELRKRNVHHDRIYDICPAVIYPRMKVIPELTRNGFKGAFYDICPSSFFMTLLTDNRMEILYKAGQMNLFLRFLERKYGMDKYWTYIKICLRHNYVIHDADLWLDYVDMLIENKLDARNPHYLCPLNVEEAHDWVMGKCKKKYSEKDEKDYIAAKSRFFNLSFADGNIMVRVLESLSDFYKEGKLLHHCVFSNAYYKREDSLIMSAMVDGRRMETVEFSLSRMEVCQCRGKSNQLSAYHDRILNLVRDNIPLIRERMVV</sequence>
<proteinExistence type="predicted"/>
<reference evidence="2" key="2">
    <citation type="submission" date="2023-03" db="EMBL/GenBank/DDBJ databases">
        <title>Parabacteroides distasonis, a bacteria resistant against UC.</title>
        <authorList>
            <person name="Dai W."/>
        </authorList>
    </citation>
    <scope>NUCLEOTIDE SEQUENCE</scope>
    <source>
        <strain evidence="2">F1-28</strain>
        <plasmid evidence="2">unnamed</plasmid>
    </source>
</reference>
<dbReference type="RefSeq" id="WP_008781142.1">
    <property type="nucleotide sequence ID" value="NZ_CAXVLJ010000023.1"/>
</dbReference>
<evidence type="ECO:0000313" key="4">
    <source>
        <dbReference type="Proteomes" id="UP001221009"/>
    </source>
</evidence>
<dbReference type="Proteomes" id="UP001198806">
    <property type="component" value="Unassembled WGS sequence"/>
</dbReference>
<keyword evidence="2" id="KW-0614">Plasmid</keyword>
<geneLocation type="plasmid" evidence="2 4">
    <name>unnamed</name>
</geneLocation>
<dbReference type="InterPro" id="IPR025586">
    <property type="entry name" value="PcfJ"/>
</dbReference>
<evidence type="ECO:0000313" key="2">
    <source>
        <dbReference type="EMBL" id="WET66729.1"/>
    </source>
</evidence>
<dbReference type="AlphaFoldDB" id="A0AAP2QAE3"/>
<protein>
    <submittedName>
        <fullName evidence="1">PcfJ domain-containing protein</fullName>
    </submittedName>
</protein>
<gene>
    <name evidence="1" type="ORF">LI194_18335</name>
    <name evidence="2" type="ORF">P2T59_22820</name>
</gene>
<dbReference type="EMBL" id="CP120354">
    <property type="protein sequence ID" value="WET66729.1"/>
    <property type="molecule type" value="Genomic_DNA"/>
</dbReference>
<dbReference type="EMBL" id="JAJCNI010000028">
    <property type="protein sequence ID" value="MCB6519746.1"/>
    <property type="molecule type" value="Genomic_DNA"/>
</dbReference>
<dbReference type="Pfam" id="PF14284">
    <property type="entry name" value="PcfJ"/>
    <property type="match status" value="1"/>
</dbReference>